<dbReference type="RefSeq" id="WP_316510131.1">
    <property type="nucleotide sequence ID" value="NZ_OY726395.1"/>
</dbReference>
<keyword evidence="2" id="KW-1185">Reference proteome</keyword>
<accession>A0ABM9MF24</accession>
<evidence type="ECO:0000313" key="1">
    <source>
        <dbReference type="EMBL" id="CAJ1583622.1"/>
    </source>
</evidence>
<name>A0ABM9MF24_9MYCO</name>
<evidence type="ECO:0000313" key="2">
    <source>
        <dbReference type="Proteomes" id="UP001190466"/>
    </source>
</evidence>
<protein>
    <submittedName>
        <fullName evidence="1">Uncharacterized protein</fullName>
    </submittedName>
</protein>
<dbReference type="Proteomes" id="UP001190466">
    <property type="component" value="Chromosome"/>
</dbReference>
<dbReference type="EMBL" id="OY726395">
    <property type="protein sequence ID" value="CAJ1583622.1"/>
    <property type="molecule type" value="Genomic_DNA"/>
</dbReference>
<sequence length="249" mass="27207">MTSHGGDRPVWHVNAPPGGWPLPWPQVIEIVNLIPHTQWTLIGGIMVQLHAAHAGFPLTRPTNDVDMILHIETGEATFQGVQHQLERIGYELLRPSGDGPAHRFVRGPEQVDVMVADRLPPKWRPTAFRRPVFAVPGGTSALRKTVNCEVDTAEGIVVVSVPDVLGALVLKGAAYIGDSRDRARHVDDAAVLACMVSDPVADRARMSKGDSKRIRALWSALQDRRHRSWIATGRESGRGHAALRLLAGN</sequence>
<proteinExistence type="predicted"/>
<gene>
    <name evidence="1" type="ORF">MU0050_002721</name>
</gene>
<organism evidence="1 2">
    <name type="scientific">[Mycobacterium] wendilense</name>
    <dbReference type="NCBI Taxonomy" id="3064284"/>
    <lineage>
        <taxon>Bacteria</taxon>
        <taxon>Bacillati</taxon>
        <taxon>Actinomycetota</taxon>
        <taxon>Actinomycetes</taxon>
        <taxon>Mycobacteriales</taxon>
        <taxon>Mycobacteriaceae</taxon>
        <taxon>Mycolicibacter</taxon>
    </lineage>
</organism>
<reference evidence="1 2" key="1">
    <citation type="submission" date="2023-08" db="EMBL/GenBank/DDBJ databases">
        <authorList>
            <person name="Folkvardsen B D."/>
            <person name="Norman A."/>
        </authorList>
    </citation>
    <scope>NUCLEOTIDE SEQUENCE [LARGE SCALE GENOMIC DNA]</scope>
    <source>
        <strain evidence="1 2">Mu0050</strain>
    </source>
</reference>